<reference evidence="5 6" key="1">
    <citation type="submission" date="2023-06" db="EMBL/GenBank/DDBJ databases">
        <title>Novel species in genus Planococcus.</title>
        <authorList>
            <person name="Ning S."/>
        </authorList>
    </citation>
    <scope>NUCLEOTIDE SEQUENCE [LARGE SCALE GENOMIC DNA]</scope>
    <source>
        <strain evidence="5 6">N064</strain>
    </source>
</reference>
<dbReference type="Pfam" id="PF04536">
    <property type="entry name" value="TPM_phosphatase"/>
    <property type="match status" value="1"/>
</dbReference>
<evidence type="ECO:0000256" key="3">
    <source>
        <dbReference type="SAM" id="SignalP"/>
    </source>
</evidence>
<dbReference type="EMBL" id="JAUJWW010000007">
    <property type="protein sequence ID" value="MDN7228679.1"/>
    <property type="molecule type" value="Genomic_DNA"/>
</dbReference>
<feature type="domain" description="TPM" evidence="4">
    <location>
        <begin position="35"/>
        <end position="156"/>
    </location>
</feature>
<keyword evidence="2" id="KW-0812">Transmembrane</keyword>
<name>A0ABT8MUW2_9BACL</name>
<dbReference type="PANTHER" id="PTHR30373">
    <property type="entry name" value="UPF0603 PROTEIN YGCG"/>
    <property type="match status" value="1"/>
</dbReference>
<feature type="region of interest" description="Disordered" evidence="1">
    <location>
        <begin position="213"/>
        <end position="251"/>
    </location>
</feature>
<feature type="chain" id="PRO_5047453306" evidence="3">
    <location>
        <begin position="23"/>
        <end position="251"/>
    </location>
</feature>
<accession>A0ABT8MUW2</accession>
<sequence>MMKKWMVLFGIFSFMAAAPVLAFEFPELAGDIYIQDIAGVLTPEEEEELRQLGRELEDATTAQLAVMVVPTLDGEPIADYAVEALRHYGVGTKEENNGVLMVVSTGDREIYISTGYGLEAVLPDGKVGRILDDYAVSHLKQNDFGAGIKDTYKALHEEIGTAYGWDAELAVPQPLTQQPSGAEEKDVWLIPRLILVGIFVIWILVSLFGDGAGRGNSKSAGKRSPSSSRRSSSSRSGRGGSGGGGGAGRKF</sequence>
<feature type="compositionally biased region" description="Gly residues" evidence="1">
    <location>
        <begin position="237"/>
        <end position="251"/>
    </location>
</feature>
<feature type="signal peptide" evidence="3">
    <location>
        <begin position="1"/>
        <end position="22"/>
    </location>
</feature>
<dbReference type="Gene3D" id="3.10.310.50">
    <property type="match status" value="1"/>
</dbReference>
<evidence type="ECO:0000313" key="5">
    <source>
        <dbReference type="EMBL" id="MDN7228679.1"/>
    </source>
</evidence>
<dbReference type="RefSeq" id="WP_301726947.1">
    <property type="nucleotide sequence ID" value="NZ_JAUJWW010000007.1"/>
</dbReference>
<organism evidence="5 6">
    <name type="scientific">Planococcus liqunii</name>
    <dbReference type="NCBI Taxonomy" id="3058394"/>
    <lineage>
        <taxon>Bacteria</taxon>
        <taxon>Bacillati</taxon>
        <taxon>Bacillota</taxon>
        <taxon>Bacilli</taxon>
        <taxon>Bacillales</taxon>
        <taxon>Caryophanaceae</taxon>
        <taxon>Planococcus</taxon>
    </lineage>
</organism>
<keyword evidence="2" id="KW-0472">Membrane</keyword>
<dbReference type="InterPro" id="IPR007621">
    <property type="entry name" value="TPM_dom"/>
</dbReference>
<feature type="compositionally biased region" description="Low complexity" evidence="1">
    <location>
        <begin position="217"/>
        <end position="236"/>
    </location>
</feature>
<keyword evidence="6" id="KW-1185">Reference proteome</keyword>
<comment type="caution">
    <text evidence="5">The sequence shown here is derived from an EMBL/GenBank/DDBJ whole genome shotgun (WGS) entry which is preliminary data.</text>
</comment>
<dbReference type="PANTHER" id="PTHR30373:SF2">
    <property type="entry name" value="UPF0603 PROTEIN YGCG"/>
    <property type="match status" value="1"/>
</dbReference>
<proteinExistence type="predicted"/>
<protein>
    <submittedName>
        <fullName evidence="5">TPM domain-containing protein</fullName>
    </submittedName>
</protein>
<evidence type="ECO:0000256" key="1">
    <source>
        <dbReference type="SAM" id="MobiDB-lite"/>
    </source>
</evidence>
<evidence type="ECO:0000313" key="6">
    <source>
        <dbReference type="Proteomes" id="UP001172054"/>
    </source>
</evidence>
<evidence type="ECO:0000256" key="2">
    <source>
        <dbReference type="SAM" id="Phobius"/>
    </source>
</evidence>
<evidence type="ECO:0000259" key="4">
    <source>
        <dbReference type="Pfam" id="PF04536"/>
    </source>
</evidence>
<gene>
    <name evidence="5" type="ORF">QWY15_15470</name>
</gene>
<dbReference type="Proteomes" id="UP001172054">
    <property type="component" value="Unassembled WGS sequence"/>
</dbReference>
<feature type="transmembrane region" description="Helical" evidence="2">
    <location>
        <begin position="188"/>
        <end position="209"/>
    </location>
</feature>
<keyword evidence="3" id="KW-0732">Signal</keyword>
<keyword evidence="2" id="KW-1133">Transmembrane helix</keyword>